<dbReference type="SUPFAM" id="SSF55874">
    <property type="entry name" value="ATPase domain of HSP90 chaperone/DNA topoisomerase II/histidine kinase"/>
    <property type="match status" value="1"/>
</dbReference>
<dbReference type="PANTHER" id="PTHR24421:SF63">
    <property type="entry name" value="SENSOR HISTIDINE KINASE DESK"/>
    <property type="match status" value="1"/>
</dbReference>
<keyword evidence="4" id="KW-0812">Transmembrane</keyword>
<dbReference type="GO" id="GO:0000155">
    <property type="term" value="F:phosphorelay sensor kinase activity"/>
    <property type="evidence" value="ECO:0007669"/>
    <property type="project" value="InterPro"/>
</dbReference>
<comment type="caution">
    <text evidence="6">The sequence shown here is derived from an EMBL/GenBank/DDBJ whole genome shotgun (WGS) entry which is preliminary data.</text>
</comment>
<sequence>MARHTHHGHALPEGRLVNVESTRFGPRQWPVEGQGVGAWQQSGPARLRGHVLVVLLIVLVPLVTVHMDGGRSAGLRRPLLVADLVLYAGSFLVVTHVGQRQSRWRRSLMVGWLLVVGSALPVVTGDVTMLVHLAYAIVAAVVLLPARASRLVGLGVASAQVIATRVVDGRVDWDGTWLLVLLTLSFSSLFLLARVVSQLSAARAVIAHQSVVDERNRLARDLHDVLGHTVATIALKGGVARRMLESDVDRDSVRTEVRDIEELSRKAMREIRSTIFDTRSVSLDDELANAALALRAAGISATVPGTGDVVRFELRDVFAHVLREGVTNVIKHSRARRCEVRFGETWLEVEDDGNGRIFAKDAWAAEAGGGYGLLGLAERLRAVGGNLTTGRVRTGGFLLRAEVENRPARPPAAA</sequence>
<dbReference type="Proteomes" id="UP000190037">
    <property type="component" value="Unassembled WGS sequence"/>
</dbReference>
<keyword evidence="4" id="KW-0472">Membrane</keyword>
<dbReference type="GO" id="GO:0046983">
    <property type="term" value="F:protein dimerization activity"/>
    <property type="evidence" value="ECO:0007669"/>
    <property type="project" value="InterPro"/>
</dbReference>
<feature type="transmembrane region" description="Helical" evidence="4">
    <location>
        <begin position="110"/>
        <end position="143"/>
    </location>
</feature>
<dbReference type="Gene3D" id="1.20.5.1930">
    <property type="match status" value="1"/>
</dbReference>
<keyword evidence="4" id="KW-1133">Transmembrane helix</keyword>
<evidence type="ECO:0000256" key="1">
    <source>
        <dbReference type="ARBA" id="ARBA00022679"/>
    </source>
</evidence>
<dbReference type="GO" id="GO:0016020">
    <property type="term" value="C:membrane"/>
    <property type="evidence" value="ECO:0007669"/>
    <property type="project" value="InterPro"/>
</dbReference>
<evidence type="ECO:0000256" key="4">
    <source>
        <dbReference type="SAM" id="Phobius"/>
    </source>
</evidence>
<feature type="transmembrane region" description="Helical" evidence="4">
    <location>
        <begin position="79"/>
        <end position="98"/>
    </location>
</feature>
<feature type="transmembrane region" description="Helical" evidence="4">
    <location>
        <begin position="49"/>
        <end position="67"/>
    </location>
</feature>
<feature type="domain" description="Signal transduction histidine kinase subgroup 3 dimerisation and phosphoacceptor" evidence="5">
    <location>
        <begin position="214"/>
        <end position="281"/>
    </location>
</feature>
<dbReference type="InterPro" id="IPR036890">
    <property type="entry name" value="HATPase_C_sf"/>
</dbReference>
<dbReference type="EMBL" id="MWQN01000001">
    <property type="protein sequence ID" value="OPC80356.1"/>
    <property type="molecule type" value="Genomic_DNA"/>
</dbReference>
<reference evidence="6 7" key="1">
    <citation type="submission" date="2017-03" db="EMBL/GenBank/DDBJ databases">
        <title>Draft genome sequence of Streptomyces scabrisporus NF3, endophyte isolated from Amphipterygium adstringens.</title>
        <authorList>
            <person name="Vazquez M."/>
            <person name="Ceapa C.D."/>
            <person name="Rodriguez Luna D."/>
            <person name="Sanchez Esquivel S."/>
        </authorList>
    </citation>
    <scope>NUCLEOTIDE SEQUENCE [LARGE SCALE GENOMIC DNA]</scope>
    <source>
        <strain evidence="6 7">NF3</strain>
    </source>
</reference>
<dbReference type="AlphaFoldDB" id="A0A1T3NU95"/>
<organism evidence="6 7">
    <name type="scientific">Embleya scabrispora</name>
    <dbReference type="NCBI Taxonomy" id="159449"/>
    <lineage>
        <taxon>Bacteria</taxon>
        <taxon>Bacillati</taxon>
        <taxon>Actinomycetota</taxon>
        <taxon>Actinomycetes</taxon>
        <taxon>Kitasatosporales</taxon>
        <taxon>Streptomycetaceae</taxon>
        <taxon>Embleya</taxon>
    </lineage>
</organism>
<keyword evidence="3" id="KW-0902">Two-component regulatory system</keyword>
<dbReference type="STRING" id="159449.B4N89_04795"/>
<keyword evidence="1" id="KW-0808">Transferase</keyword>
<dbReference type="InterPro" id="IPR011712">
    <property type="entry name" value="Sig_transdc_His_kin_sub3_dim/P"/>
</dbReference>
<proteinExistence type="predicted"/>
<keyword evidence="2" id="KW-0418">Kinase</keyword>
<dbReference type="Pfam" id="PF07730">
    <property type="entry name" value="HisKA_3"/>
    <property type="match status" value="1"/>
</dbReference>
<evidence type="ECO:0000313" key="6">
    <source>
        <dbReference type="EMBL" id="OPC80356.1"/>
    </source>
</evidence>
<protein>
    <recommendedName>
        <fullName evidence="5">Signal transduction histidine kinase subgroup 3 dimerisation and phosphoacceptor domain-containing protein</fullName>
    </recommendedName>
</protein>
<evidence type="ECO:0000259" key="5">
    <source>
        <dbReference type="Pfam" id="PF07730"/>
    </source>
</evidence>
<dbReference type="Gene3D" id="3.30.565.10">
    <property type="entry name" value="Histidine kinase-like ATPase, C-terminal domain"/>
    <property type="match status" value="1"/>
</dbReference>
<keyword evidence="7" id="KW-1185">Reference proteome</keyword>
<dbReference type="InterPro" id="IPR050482">
    <property type="entry name" value="Sensor_HK_TwoCompSys"/>
</dbReference>
<gene>
    <name evidence="6" type="ORF">B4N89_04795</name>
</gene>
<evidence type="ECO:0000313" key="7">
    <source>
        <dbReference type="Proteomes" id="UP000190037"/>
    </source>
</evidence>
<evidence type="ECO:0000256" key="2">
    <source>
        <dbReference type="ARBA" id="ARBA00022777"/>
    </source>
</evidence>
<feature type="transmembrane region" description="Helical" evidence="4">
    <location>
        <begin position="175"/>
        <end position="193"/>
    </location>
</feature>
<dbReference type="PANTHER" id="PTHR24421">
    <property type="entry name" value="NITRATE/NITRITE SENSOR PROTEIN NARX-RELATED"/>
    <property type="match status" value="1"/>
</dbReference>
<accession>A0A1T3NU95</accession>
<evidence type="ECO:0000256" key="3">
    <source>
        <dbReference type="ARBA" id="ARBA00023012"/>
    </source>
</evidence>
<name>A0A1T3NU95_9ACTN</name>